<keyword evidence="2 8" id="KW-0732">Signal</keyword>
<dbReference type="PROSITE" id="PS51448">
    <property type="entry name" value="P_TREFOIL_2"/>
    <property type="match status" value="2"/>
</dbReference>
<feature type="disulfide bond" evidence="6">
    <location>
        <begin position="195"/>
        <end position="204"/>
    </location>
</feature>
<dbReference type="PROSITE" id="PS01187">
    <property type="entry name" value="EGF_CA"/>
    <property type="match status" value="1"/>
</dbReference>
<keyword evidence="1 6" id="KW-0245">EGF-like domain</keyword>
<dbReference type="EMBL" id="EAAA01001938">
    <property type="status" value="NOT_ANNOTATED_CDS"/>
    <property type="molecule type" value="Genomic_DNA"/>
</dbReference>
<dbReference type="SUPFAM" id="SSF57196">
    <property type="entry name" value="EGF/Laminin"/>
    <property type="match status" value="1"/>
</dbReference>
<feature type="disulfide bond" evidence="7">
    <location>
        <begin position="119"/>
        <end position="134"/>
    </location>
</feature>
<dbReference type="PROSITE" id="PS50026">
    <property type="entry name" value="EGF_3"/>
    <property type="match status" value="1"/>
</dbReference>
<evidence type="ECO:0000256" key="5">
    <source>
        <dbReference type="ARBA" id="ARBA00023180"/>
    </source>
</evidence>
<name>H2XZ81_CIOIN</name>
<dbReference type="SUPFAM" id="SSF57492">
    <property type="entry name" value="Trefoil"/>
    <property type="match status" value="2"/>
</dbReference>
<keyword evidence="12" id="KW-1185">Reference proteome</keyword>
<dbReference type="InParanoid" id="H2XZ81"/>
<dbReference type="STRING" id="7719.ENSCINP00000034965"/>
<reference evidence="11" key="3">
    <citation type="submission" date="2025-08" db="UniProtKB">
        <authorList>
            <consortium name="Ensembl"/>
        </authorList>
    </citation>
    <scope>IDENTIFICATION</scope>
</reference>
<dbReference type="GO" id="GO:0005509">
    <property type="term" value="F:calcium ion binding"/>
    <property type="evidence" value="ECO:0007669"/>
    <property type="project" value="InterPro"/>
</dbReference>
<sequence length="207" mass="22793">MSWASRIISVVLLFDLTLTLGQLTCDYSLYSRFRCTRFARGAVVTPAQCRAAGCCYDLFSTAAPSTRCFLAREEVNMRFKPTVHPNTGQQNGLLTLGGLSTRDGNIVVRKCNVANRRPCGNSRTTKSRCESFSCCWHNRTESCHHASHYIIRQKKACEAGFTNPPVCSDIDECASSPCQNGGVCVNLKNKFRCDCPPNIQGTTCTNG</sequence>
<evidence type="ECO:0000256" key="2">
    <source>
        <dbReference type="ARBA" id="ARBA00022729"/>
    </source>
</evidence>
<evidence type="ECO:0000256" key="4">
    <source>
        <dbReference type="ARBA" id="ARBA00023157"/>
    </source>
</evidence>
<protein>
    <recommendedName>
        <fullName evidence="13">EGF-like domain-containing protein</fullName>
    </recommendedName>
</protein>
<evidence type="ECO:0000259" key="10">
    <source>
        <dbReference type="PROSITE" id="PS51448"/>
    </source>
</evidence>
<dbReference type="Ensembl" id="ENSCINT00000035838.1">
    <property type="protein sequence ID" value="ENSCINP00000034965.1"/>
    <property type="gene ID" value="ENSCING00000020958.1"/>
</dbReference>
<keyword evidence="4 6" id="KW-1015">Disulfide bond</keyword>
<dbReference type="Gene3D" id="4.10.110.10">
    <property type="entry name" value="Spasmolytic Protein, domain 1"/>
    <property type="match status" value="1"/>
</dbReference>
<evidence type="ECO:0000256" key="7">
    <source>
        <dbReference type="PROSITE-ProRule" id="PRU00779"/>
    </source>
</evidence>
<dbReference type="InterPro" id="IPR000519">
    <property type="entry name" value="P_trefoil_dom"/>
</dbReference>
<evidence type="ECO:0000256" key="3">
    <source>
        <dbReference type="ARBA" id="ARBA00022737"/>
    </source>
</evidence>
<evidence type="ECO:0000256" key="8">
    <source>
        <dbReference type="SAM" id="SignalP"/>
    </source>
</evidence>
<feature type="domain" description="P-type" evidence="10">
    <location>
        <begin position="23"/>
        <end position="72"/>
    </location>
</feature>
<feature type="domain" description="EGF-like" evidence="9">
    <location>
        <begin position="169"/>
        <end position="205"/>
    </location>
</feature>
<comment type="caution">
    <text evidence="6">Lacks conserved residue(s) required for the propagation of feature annotation.</text>
</comment>
<evidence type="ECO:0000313" key="11">
    <source>
        <dbReference type="Ensembl" id="ENSCINP00000034965.1"/>
    </source>
</evidence>
<dbReference type="InterPro" id="IPR044913">
    <property type="entry name" value="P_trefoil_dom_sf"/>
</dbReference>
<reference evidence="11" key="2">
    <citation type="journal article" date="2008" name="Genome Biol.">
        <title>Improved genome assembly and evidence-based global gene model set for the chordate Ciona intestinalis: new insight into intron and operon populations.</title>
        <authorList>
            <person name="Satou Y."/>
            <person name="Mineta K."/>
            <person name="Ogasawara M."/>
            <person name="Sasakura Y."/>
            <person name="Shoguchi E."/>
            <person name="Ueno K."/>
            <person name="Yamada L."/>
            <person name="Matsumoto J."/>
            <person name="Wasserscheid J."/>
            <person name="Dewar K."/>
            <person name="Wiley G.B."/>
            <person name="Macmil S.L."/>
            <person name="Roe B.A."/>
            <person name="Zeller R.W."/>
            <person name="Hastings K.E."/>
            <person name="Lemaire P."/>
            <person name="Lindquist E."/>
            <person name="Endo T."/>
            <person name="Hotta K."/>
            <person name="Inaba K."/>
        </authorList>
    </citation>
    <scope>NUCLEOTIDE SEQUENCE [LARGE SCALE GENOMIC DNA]</scope>
    <source>
        <strain evidence="11">wild type</strain>
    </source>
</reference>
<evidence type="ECO:0000313" key="12">
    <source>
        <dbReference type="Proteomes" id="UP000008144"/>
    </source>
</evidence>
<dbReference type="Proteomes" id="UP000008144">
    <property type="component" value="Chromosome 4"/>
</dbReference>
<feature type="signal peptide" evidence="8">
    <location>
        <begin position="1"/>
        <end position="21"/>
    </location>
</feature>
<dbReference type="PROSITE" id="PS00010">
    <property type="entry name" value="ASX_HYDROXYL"/>
    <property type="match status" value="1"/>
</dbReference>
<dbReference type="InterPro" id="IPR000742">
    <property type="entry name" value="EGF"/>
</dbReference>
<dbReference type="PROSITE" id="PS00022">
    <property type="entry name" value="EGF_1"/>
    <property type="match status" value="1"/>
</dbReference>
<dbReference type="InterPro" id="IPR018097">
    <property type="entry name" value="EGF_Ca-bd_CS"/>
</dbReference>
<evidence type="ECO:0000256" key="6">
    <source>
        <dbReference type="PROSITE-ProRule" id="PRU00076"/>
    </source>
</evidence>
<dbReference type="CDD" id="cd00054">
    <property type="entry name" value="EGF_CA"/>
    <property type="match status" value="1"/>
</dbReference>
<evidence type="ECO:0000259" key="9">
    <source>
        <dbReference type="PROSITE" id="PS50026"/>
    </source>
</evidence>
<dbReference type="AlphaFoldDB" id="H2XZ81"/>
<reference evidence="11" key="4">
    <citation type="submission" date="2025-09" db="UniProtKB">
        <authorList>
            <consortium name="Ensembl"/>
        </authorList>
    </citation>
    <scope>IDENTIFICATION</scope>
</reference>
<accession>H2XZ81</accession>
<proteinExistence type="predicted"/>
<dbReference type="FunFam" id="2.10.25.10:FF:000327">
    <property type="entry name" value="neurogenic locus notch homolog protein 4"/>
    <property type="match status" value="1"/>
</dbReference>
<dbReference type="InterPro" id="IPR000152">
    <property type="entry name" value="EGF-type_Asp/Asn_hydroxyl_site"/>
</dbReference>
<dbReference type="HOGENOM" id="CLU_1328968_0_0_1"/>
<dbReference type="Pfam" id="PF00008">
    <property type="entry name" value="EGF"/>
    <property type="match status" value="1"/>
</dbReference>
<dbReference type="SMART" id="SM00181">
    <property type="entry name" value="EGF"/>
    <property type="match status" value="1"/>
</dbReference>
<organism evidence="11 12">
    <name type="scientific">Ciona intestinalis</name>
    <name type="common">Transparent sea squirt</name>
    <name type="synonym">Ascidia intestinalis</name>
    <dbReference type="NCBI Taxonomy" id="7719"/>
    <lineage>
        <taxon>Eukaryota</taxon>
        <taxon>Metazoa</taxon>
        <taxon>Chordata</taxon>
        <taxon>Tunicata</taxon>
        <taxon>Ascidiacea</taxon>
        <taxon>Phlebobranchia</taxon>
        <taxon>Cionidae</taxon>
        <taxon>Ciona</taxon>
    </lineage>
</organism>
<evidence type="ECO:0000256" key="1">
    <source>
        <dbReference type="ARBA" id="ARBA00022536"/>
    </source>
</evidence>
<dbReference type="InterPro" id="IPR001881">
    <property type="entry name" value="EGF-like_Ca-bd_dom"/>
</dbReference>
<reference evidence="12" key="1">
    <citation type="journal article" date="2002" name="Science">
        <title>The draft genome of Ciona intestinalis: insights into chordate and vertebrate origins.</title>
        <authorList>
            <person name="Dehal P."/>
            <person name="Satou Y."/>
            <person name="Campbell R.K."/>
            <person name="Chapman J."/>
            <person name="Degnan B."/>
            <person name="De Tomaso A."/>
            <person name="Davidson B."/>
            <person name="Di Gregorio A."/>
            <person name="Gelpke M."/>
            <person name="Goodstein D.M."/>
            <person name="Harafuji N."/>
            <person name="Hastings K.E."/>
            <person name="Ho I."/>
            <person name="Hotta K."/>
            <person name="Huang W."/>
            <person name="Kawashima T."/>
            <person name="Lemaire P."/>
            <person name="Martinez D."/>
            <person name="Meinertzhagen I.A."/>
            <person name="Necula S."/>
            <person name="Nonaka M."/>
            <person name="Putnam N."/>
            <person name="Rash S."/>
            <person name="Saiga H."/>
            <person name="Satake M."/>
            <person name="Terry A."/>
            <person name="Yamada L."/>
            <person name="Wang H.G."/>
            <person name="Awazu S."/>
            <person name="Azumi K."/>
            <person name="Boore J."/>
            <person name="Branno M."/>
            <person name="Chin-Bow S."/>
            <person name="DeSantis R."/>
            <person name="Doyle S."/>
            <person name="Francino P."/>
            <person name="Keys D.N."/>
            <person name="Haga S."/>
            <person name="Hayashi H."/>
            <person name="Hino K."/>
            <person name="Imai K.S."/>
            <person name="Inaba K."/>
            <person name="Kano S."/>
            <person name="Kobayashi K."/>
            <person name="Kobayashi M."/>
            <person name="Lee B.I."/>
            <person name="Makabe K.W."/>
            <person name="Manohar C."/>
            <person name="Matassi G."/>
            <person name="Medina M."/>
            <person name="Mochizuki Y."/>
            <person name="Mount S."/>
            <person name="Morishita T."/>
            <person name="Miura S."/>
            <person name="Nakayama A."/>
            <person name="Nishizaka S."/>
            <person name="Nomoto H."/>
            <person name="Ohta F."/>
            <person name="Oishi K."/>
            <person name="Rigoutsos I."/>
            <person name="Sano M."/>
            <person name="Sasaki A."/>
            <person name="Sasakura Y."/>
            <person name="Shoguchi E."/>
            <person name="Shin-i T."/>
            <person name="Spagnuolo A."/>
            <person name="Stainier D."/>
            <person name="Suzuki M.M."/>
            <person name="Tassy O."/>
            <person name="Takatori N."/>
            <person name="Tokuoka M."/>
            <person name="Yagi K."/>
            <person name="Yoshizaki F."/>
            <person name="Wada S."/>
            <person name="Zhang C."/>
            <person name="Hyatt P.D."/>
            <person name="Larimer F."/>
            <person name="Detter C."/>
            <person name="Doggett N."/>
            <person name="Glavina T."/>
            <person name="Hawkins T."/>
            <person name="Richardson P."/>
            <person name="Lucas S."/>
            <person name="Kohara Y."/>
            <person name="Levine M."/>
            <person name="Satoh N."/>
            <person name="Rokhsar D.S."/>
        </authorList>
    </citation>
    <scope>NUCLEOTIDE SEQUENCE [LARGE SCALE GENOMIC DNA]</scope>
</reference>
<feature type="domain" description="P-type" evidence="10">
    <location>
        <begin position="109"/>
        <end position="147"/>
    </location>
</feature>
<keyword evidence="5" id="KW-0325">Glycoprotein</keyword>
<dbReference type="SMART" id="SM00179">
    <property type="entry name" value="EGF_CA"/>
    <property type="match status" value="1"/>
</dbReference>
<keyword evidence="3" id="KW-0677">Repeat</keyword>
<dbReference type="Gene3D" id="2.10.25.10">
    <property type="entry name" value="Laminin"/>
    <property type="match status" value="1"/>
</dbReference>
<feature type="chain" id="PRO_5003578258" description="EGF-like domain-containing protein" evidence="8">
    <location>
        <begin position="22"/>
        <end position="207"/>
    </location>
</feature>
<evidence type="ECO:0008006" key="13">
    <source>
        <dbReference type="Google" id="ProtNLM"/>
    </source>
</evidence>